<sequence>MDNNSSQKNITNDYENDAFDTQKHNALLKIRSTYQNYISLEKNNTNSQVENQTQAMSTCDYFRKQIKQIHRSSSTLHNDVLKEYLNAPNEDTNVLAYWKLNLHTYDRHLLFE</sequence>
<keyword evidence="2" id="KW-1185">Reference proteome</keyword>
<dbReference type="EMBL" id="CAJVPY010000648">
    <property type="protein sequence ID" value="CAG8485375.1"/>
    <property type="molecule type" value="Genomic_DNA"/>
</dbReference>
<name>A0A9N8ZAK0_9GLOM</name>
<dbReference type="Proteomes" id="UP000789405">
    <property type="component" value="Unassembled WGS sequence"/>
</dbReference>
<evidence type="ECO:0000313" key="2">
    <source>
        <dbReference type="Proteomes" id="UP000789405"/>
    </source>
</evidence>
<protein>
    <submittedName>
        <fullName evidence="1">7929_t:CDS:1</fullName>
    </submittedName>
</protein>
<reference evidence="1" key="1">
    <citation type="submission" date="2021-06" db="EMBL/GenBank/DDBJ databases">
        <authorList>
            <person name="Kallberg Y."/>
            <person name="Tangrot J."/>
            <person name="Rosling A."/>
        </authorList>
    </citation>
    <scope>NUCLEOTIDE SEQUENCE</scope>
    <source>
        <strain evidence="1">MA453B</strain>
    </source>
</reference>
<organism evidence="1 2">
    <name type="scientific">Dentiscutata erythropus</name>
    <dbReference type="NCBI Taxonomy" id="1348616"/>
    <lineage>
        <taxon>Eukaryota</taxon>
        <taxon>Fungi</taxon>
        <taxon>Fungi incertae sedis</taxon>
        <taxon>Mucoromycota</taxon>
        <taxon>Glomeromycotina</taxon>
        <taxon>Glomeromycetes</taxon>
        <taxon>Diversisporales</taxon>
        <taxon>Gigasporaceae</taxon>
        <taxon>Dentiscutata</taxon>
    </lineage>
</organism>
<dbReference type="OrthoDB" id="1514276at2759"/>
<gene>
    <name evidence="1" type="ORF">DERYTH_LOCUS2138</name>
</gene>
<accession>A0A9N8ZAK0</accession>
<comment type="caution">
    <text evidence="1">The sequence shown here is derived from an EMBL/GenBank/DDBJ whole genome shotgun (WGS) entry which is preliminary data.</text>
</comment>
<evidence type="ECO:0000313" key="1">
    <source>
        <dbReference type="EMBL" id="CAG8485375.1"/>
    </source>
</evidence>
<dbReference type="AlphaFoldDB" id="A0A9N8ZAK0"/>
<proteinExistence type="predicted"/>